<keyword evidence="3" id="KW-0460">Magnesium</keyword>
<organism evidence="6 7">
    <name type="scientific">Phytophthora pseudosyringae</name>
    <dbReference type="NCBI Taxonomy" id="221518"/>
    <lineage>
        <taxon>Eukaryota</taxon>
        <taxon>Sar</taxon>
        <taxon>Stramenopiles</taxon>
        <taxon>Oomycota</taxon>
        <taxon>Peronosporomycetes</taxon>
        <taxon>Peronosporales</taxon>
        <taxon>Peronosporaceae</taxon>
        <taxon>Phytophthora</taxon>
    </lineage>
</organism>
<dbReference type="PANTHER" id="PTHR24093">
    <property type="entry name" value="CATION TRANSPORTING ATPASE"/>
    <property type="match status" value="1"/>
</dbReference>
<keyword evidence="7" id="KW-1185">Reference proteome</keyword>
<feature type="region of interest" description="Disordered" evidence="4">
    <location>
        <begin position="249"/>
        <end position="304"/>
    </location>
</feature>
<dbReference type="OrthoDB" id="116380at2759"/>
<dbReference type="AlphaFoldDB" id="A0A8T1VRZ6"/>
<accession>A0A8T1VRZ6</accession>
<comment type="subcellular location">
    <subcellularLocation>
        <location evidence="1">Endomembrane system</location>
        <topology evidence="1">Multi-pass membrane protein</topology>
    </subcellularLocation>
</comment>
<protein>
    <recommendedName>
        <fullName evidence="5">Cation-transporting P-type ATPase C-terminal domain-containing protein</fullName>
    </recommendedName>
</protein>
<sequence>MVLPDTPRKALGSQTEGALLAFATAGSDGELNYAKMRTNANIRRLLPSAAIVNACQWLFRAKTMRTSGARAPELVLARCTQLQTRSGGTILLTNDRRQWPQKNVLAAYTKRGYRTLWLAYRDSKSTGEAVDSASAEVLEQQLVCLALVTIADLGRTPASCQRAGIVVRELTARSIARECGILSASEEDSEMYTVMDGPDFRALVLRARGELRQEIFDQVWPSLRVLARSSPQDKNTLVTGLRASKLFATATRSRDRRRHERRASASGSSHRLRDGKERHVRGKRSRRHRAHGRRPCRRRERRSRPLVTPRMAKHIAGQTALQLTLLLLLTFVGDKWFNVPSGHASVTKDDDSESTEHLTVVFNTFVWLQLFNQLNCRQGVADTPMLRLPELCKNKLGIAALCAQCGLQVAIVQLGGELFHCAPLSAAQWGACIASGLGTAHYQTPASALHTTRSAVKRHAQAQTLVGNNTVMTNLPFQQEVSPARTMQN</sequence>
<dbReference type="Proteomes" id="UP000694044">
    <property type="component" value="Unassembled WGS sequence"/>
</dbReference>
<keyword evidence="2" id="KW-0479">Metal-binding</keyword>
<evidence type="ECO:0000259" key="5">
    <source>
        <dbReference type="Pfam" id="PF00689"/>
    </source>
</evidence>
<proteinExistence type="predicted"/>
<evidence type="ECO:0000256" key="2">
    <source>
        <dbReference type="ARBA" id="ARBA00022723"/>
    </source>
</evidence>
<feature type="domain" description="Cation-transporting P-type ATPase C-terminal" evidence="5">
    <location>
        <begin position="298"/>
        <end position="438"/>
    </location>
</feature>
<evidence type="ECO:0000256" key="1">
    <source>
        <dbReference type="ARBA" id="ARBA00004127"/>
    </source>
</evidence>
<evidence type="ECO:0000256" key="4">
    <source>
        <dbReference type="SAM" id="MobiDB-lite"/>
    </source>
</evidence>
<name>A0A8T1VRZ6_9STRA</name>
<dbReference type="EMBL" id="JAGDFM010000168">
    <property type="protein sequence ID" value="KAG7383726.1"/>
    <property type="molecule type" value="Genomic_DNA"/>
</dbReference>
<comment type="caution">
    <text evidence="6">The sequence shown here is derived from an EMBL/GenBank/DDBJ whole genome shotgun (WGS) entry which is preliminary data.</text>
</comment>
<evidence type="ECO:0000256" key="3">
    <source>
        <dbReference type="ARBA" id="ARBA00022842"/>
    </source>
</evidence>
<dbReference type="GO" id="GO:0005886">
    <property type="term" value="C:plasma membrane"/>
    <property type="evidence" value="ECO:0007669"/>
    <property type="project" value="TreeGrafter"/>
</dbReference>
<dbReference type="Pfam" id="PF13246">
    <property type="entry name" value="Cation_ATPase"/>
    <property type="match status" value="1"/>
</dbReference>
<feature type="compositionally biased region" description="Basic residues" evidence="4">
    <location>
        <begin position="278"/>
        <end position="304"/>
    </location>
</feature>
<dbReference type="GO" id="GO:0046872">
    <property type="term" value="F:metal ion binding"/>
    <property type="evidence" value="ECO:0007669"/>
    <property type="project" value="UniProtKB-KW"/>
</dbReference>
<dbReference type="InterPro" id="IPR006068">
    <property type="entry name" value="ATPase_P-typ_cation-transptr_C"/>
</dbReference>
<reference evidence="6" key="1">
    <citation type="submission" date="2021-02" db="EMBL/GenBank/DDBJ databases">
        <authorList>
            <person name="Palmer J.M."/>
        </authorList>
    </citation>
    <scope>NUCLEOTIDE SEQUENCE</scope>
    <source>
        <strain evidence="6">SCRP734</strain>
    </source>
</reference>
<dbReference type="Pfam" id="PF00689">
    <property type="entry name" value="Cation_ATPase_C"/>
    <property type="match status" value="1"/>
</dbReference>
<dbReference type="GO" id="GO:0012505">
    <property type="term" value="C:endomembrane system"/>
    <property type="evidence" value="ECO:0007669"/>
    <property type="project" value="UniProtKB-SubCell"/>
</dbReference>
<evidence type="ECO:0000313" key="7">
    <source>
        <dbReference type="Proteomes" id="UP000694044"/>
    </source>
</evidence>
<dbReference type="PANTHER" id="PTHR24093:SF369">
    <property type="entry name" value="CALCIUM-TRANSPORTING ATPASE"/>
    <property type="match status" value="1"/>
</dbReference>
<evidence type="ECO:0000313" key="6">
    <source>
        <dbReference type="EMBL" id="KAG7383726.1"/>
    </source>
</evidence>
<gene>
    <name evidence="6" type="ORF">PHYPSEUDO_003341</name>
</gene>
<dbReference type="GO" id="GO:0005388">
    <property type="term" value="F:P-type calcium transporter activity"/>
    <property type="evidence" value="ECO:0007669"/>
    <property type="project" value="TreeGrafter"/>
</dbReference>